<dbReference type="Gene3D" id="1.10.3290.10">
    <property type="entry name" value="Fido-like domain"/>
    <property type="match status" value="1"/>
</dbReference>
<dbReference type="RefSeq" id="WP_092473341.1">
    <property type="nucleotide sequence ID" value="NZ_FOOX01000016.1"/>
</dbReference>
<reference evidence="6" key="1">
    <citation type="submission" date="2016-10" db="EMBL/GenBank/DDBJ databases">
        <authorList>
            <person name="Varghese N."/>
            <person name="Submissions S."/>
        </authorList>
    </citation>
    <scope>NUCLEOTIDE SEQUENCE [LARGE SCALE GENOMIC DNA]</scope>
    <source>
        <strain evidence="6">DSM 17038</strain>
    </source>
</reference>
<dbReference type="SUPFAM" id="SSF140931">
    <property type="entry name" value="Fic-like"/>
    <property type="match status" value="1"/>
</dbReference>
<keyword evidence="6" id="KW-1185">Reference proteome</keyword>
<dbReference type="EMBL" id="FOOX01000016">
    <property type="protein sequence ID" value="SFH09498.1"/>
    <property type="molecule type" value="Genomic_DNA"/>
</dbReference>
<dbReference type="OrthoDB" id="9813719at2"/>
<gene>
    <name evidence="5" type="ORF">SAMN05660649_03830</name>
</gene>
<dbReference type="InterPro" id="IPR036390">
    <property type="entry name" value="WH_DNA-bd_sf"/>
</dbReference>
<feature type="binding site" evidence="2">
    <location>
        <begin position="192"/>
        <end position="199"/>
    </location>
    <ligand>
        <name>ATP</name>
        <dbReference type="ChEBI" id="CHEBI:30616"/>
    </ligand>
</feature>
<evidence type="ECO:0000256" key="1">
    <source>
        <dbReference type="PIRSR" id="PIRSR640198-1"/>
    </source>
</evidence>
<evidence type="ECO:0000313" key="6">
    <source>
        <dbReference type="Proteomes" id="UP000199337"/>
    </source>
</evidence>
<feature type="active site" evidence="1">
    <location>
        <position position="188"/>
    </location>
</feature>
<evidence type="ECO:0000313" key="5">
    <source>
        <dbReference type="EMBL" id="SFH09498.1"/>
    </source>
</evidence>
<feature type="domain" description="Fido" evidence="4">
    <location>
        <begin position="101"/>
        <end position="260"/>
    </location>
</feature>
<dbReference type="STRING" id="341036.SAMN05660649_03830"/>
<dbReference type="InterPro" id="IPR036597">
    <property type="entry name" value="Fido-like_dom_sf"/>
</dbReference>
<keyword evidence="2" id="KW-0067">ATP-binding</keyword>
<dbReference type="PANTHER" id="PTHR13504:SF38">
    <property type="entry name" value="FIDO DOMAIN-CONTAINING PROTEIN"/>
    <property type="match status" value="1"/>
</dbReference>
<keyword evidence="2" id="KW-0547">Nucleotide-binding</keyword>
<name>A0A1I2X7L1_9FIRM</name>
<dbReference type="SUPFAM" id="SSF46785">
    <property type="entry name" value="Winged helix' DNA-binding domain"/>
    <property type="match status" value="1"/>
</dbReference>
<proteinExistence type="predicted"/>
<dbReference type="AlphaFoldDB" id="A0A1I2X7L1"/>
<dbReference type="InterPro" id="IPR040198">
    <property type="entry name" value="Fido_containing"/>
</dbReference>
<sequence length="376" mass="43242">MPYIPKFNITLTIAKNLMEIQQASTLVEQLPLPANILKELKRDSLVETIILSTKIEGNLLDENLKKVAMTKAGESTEEQEVYNLGKAMEFLEECEKRKLPITEELIKKLHAIIQVISSGRRPKLSEYRDFQNKVGEKGSGKIVYLPPEPHDVQPLMEDLVAWVNSPENINMPAPIKAGIFLYQFLTIHPYLDGNGRTGRALATYLLRLAGLGLNGLFVLEKYYDRNLKGYYDNLQMGLHHNYYFGRNDPDLTPWLEFFISGLNEVFQDAAMIVKEKSAQFTAVEPKILRELDVAQRQVFAQLAFKRTSITRKELIKLLELGDRTVRDRVNKWIKDGFLEPLNPEAKRIHALQLTSKYRKLADTLSKEMDKYIYLLK</sequence>
<organism evidence="5 6">
    <name type="scientific">Desulfotruncus arcticus DSM 17038</name>
    <dbReference type="NCBI Taxonomy" id="1121424"/>
    <lineage>
        <taxon>Bacteria</taxon>
        <taxon>Bacillati</taxon>
        <taxon>Bacillota</taxon>
        <taxon>Clostridia</taxon>
        <taxon>Eubacteriales</taxon>
        <taxon>Desulfallaceae</taxon>
        <taxon>Desulfotruncus</taxon>
    </lineage>
</organism>
<accession>A0A1I2X7L1</accession>
<evidence type="ECO:0000259" key="4">
    <source>
        <dbReference type="PROSITE" id="PS51459"/>
    </source>
</evidence>
<dbReference type="GO" id="GO:0005524">
    <property type="term" value="F:ATP binding"/>
    <property type="evidence" value="ECO:0007669"/>
    <property type="project" value="UniProtKB-KW"/>
</dbReference>
<dbReference type="Proteomes" id="UP000199337">
    <property type="component" value="Unassembled WGS sequence"/>
</dbReference>
<dbReference type="InterPro" id="IPR003812">
    <property type="entry name" value="Fido"/>
</dbReference>
<protein>
    <submittedName>
        <fullName evidence="5">Fic family protein</fullName>
    </submittedName>
</protein>
<feature type="site" description="Important for autoinhibition of adenylyltransferase activity" evidence="3">
    <location>
        <position position="56"/>
    </location>
</feature>
<dbReference type="PROSITE" id="PS51459">
    <property type="entry name" value="FIDO"/>
    <property type="match status" value="1"/>
</dbReference>
<evidence type="ECO:0000256" key="2">
    <source>
        <dbReference type="PIRSR" id="PIRSR640198-2"/>
    </source>
</evidence>
<evidence type="ECO:0000256" key="3">
    <source>
        <dbReference type="PIRSR" id="PIRSR640198-3"/>
    </source>
</evidence>
<dbReference type="Pfam" id="PF02661">
    <property type="entry name" value="Fic"/>
    <property type="match status" value="1"/>
</dbReference>
<dbReference type="PANTHER" id="PTHR13504">
    <property type="entry name" value="FIDO DOMAIN-CONTAINING PROTEIN DDB_G0283145"/>
    <property type="match status" value="1"/>
</dbReference>